<dbReference type="Proteomes" id="UP000797356">
    <property type="component" value="Chromosome 11"/>
</dbReference>
<reference evidence="1" key="2">
    <citation type="submission" date="2019-07" db="EMBL/GenBank/DDBJ databases">
        <authorList>
            <person name="Yang Y."/>
            <person name="Bocs S."/>
            <person name="Baudouin L."/>
        </authorList>
    </citation>
    <scope>NUCLEOTIDE SEQUENCE</scope>
    <source>
        <tissue evidence="1">Spear leaf of Hainan Tall coconut</tissue>
    </source>
</reference>
<evidence type="ECO:0000313" key="1">
    <source>
        <dbReference type="EMBL" id="KAG1363328.1"/>
    </source>
</evidence>
<sequence length="96" mass="10557">MITTWVGYLTGIAGGWLFRWRHGRGEWGATVQLFSPLKLYRESSEPTTASSPMPPSIVGAMLTMVKGVGDPSVHMLMIFSLHRPPPTARCLSRSAQ</sequence>
<keyword evidence="2" id="KW-1185">Reference proteome</keyword>
<dbReference type="AlphaFoldDB" id="A0A8K0INQ5"/>
<dbReference type="EMBL" id="CM017882">
    <property type="protein sequence ID" value="KAG1363328.1"/>
    <property type="molecule type" value="Genomic_DNA"/>
</dbReference>
<gene>
    <name evidence="1" type="ORF">COCNU_11G001550</name>
</gene>
<protein>
    <submittedName>
        <fullName evidence="1">Uncharacterized protein</fullName>
    </submittedName>
</protein>
<organism evidence="1 2">
    <name type="scientific">Cocos nucifera</name>
    <name type="common">Coconut palm</name>
    <dbReference type="NCBI Taxonomy" id="13894"/>
    <lineage>
        <taxon>Eukaryota</taxon>
        <taxon>Viridiplantae</taxon>
        <taxon>Streptophyta</taxon>
        <taxon>Embryophyta</taxon>
        <taxon>Tracheophyta</taxon>
        <taxon>Spermatophyta</taxon>
        <taxon>Magnoliopsida</taxon>
        <taxon>Liliopsida</taxon>
        <taxon>Arecaceae</taxon>
        <taxon>Arecoideae</taxon>
        <taxon>Cocoseae</taxon>
        <taxon>Attaleinae</taxon>
        <taxon>Cocos</taxon>
    </lineage>
</organism>
<reference evidence="1" key="1">
    <citation type="journal article" date="2017" name="Gigascience">
        <title>The genome draft of coconut (Cocos nucifera).</title>
        <authorList>
            <person name="Xiao Y."/>
            <person name="Xu P."/>
            <person name="Fan H."/>
            <person name="Baudouin L."/>
            <person name="Xia W."/>
            <person name="Bocs S."/>
            <person name="Xu J."/>
            <person name="Li Q."/>
            <person name="Guo A."/>
            <person name="Zhou L."/>
            <person name="Li J."/>
            <person name="Wu Y."/>
            <person name="Ma Z."/>
            <person name="Armero A."/>
            <person name="Issali A.E."/>
            <person name="Liu N."/>
            <person name="Peng M."/>
            <person name="Yang Y."/>
        </authorList>
    </citation>
    <scope>NUCLEOTIDE SEQUENCE</scope>
    <source>
        <tissue evidence="1">Spear leaf of Hainan Tall coconut</tissue>
    </source>
</reference>
<accession>A0A8K0INQ5</accession>
<comment type="caution">
    <text evidence="1">The sequence shown here is derived from an EMBL/GenBank/DDBJ whole genome shotgun (WGS) entry which is preliminary data.</text>
</comment>
<name>A0A8K0INQ5_COCNU</name>
<proteinExistence type="predicted"/>
<evidence type="ECO:0000313" key="2">
    <source>
        <dbReference type="Proteomes" id="UP000797356"/>
    </source>
</evidence>